<reference evidence="12" key="1">
    <citation type="submission" date="2025-08" db="UniProtKB">
        <authorList>
            <consortium name="RefSeq"/>
        </authorList>
    </citation>
    <scope>IDENTIFICATION</scope>
    <source>
        <tissue evidence="12">Testes</tissue>
    </source>
</reference>
<gene>
    <name evidence="12" type="primary">LOC100375448</name>
</gene>
<keyword evidence="3 10" id="KW-0808">Transferase</keyword>
<comment type="catalytic activity">
    <reaction evidence="10">
        <text>a very-long-chain acyl-CoA + malonyl-CoA + H(+) = a very-long-chain 3-oxoacyl-CoA + CO2 + CoA</text>
        <dbReference type="Rhea" id="RHEA:32727"/>
        <dbReference type="ChEBI" id="CHEBI:15378"/>
        <dbReference type="ChEBI" id="CHEBI:16526"/>
        <dbReference type="ChEBI" id="CHEBI:57287"/>
        <dbReference type="ChEBI" id="CHEBI:57384"/>
        <dbReference type="ChEBI" id="CHEBI:90725"/>
        <dbReference type="ChEBI" id="CHEBI:90736"/>
        <dbReference type="EC" id="2.3.1.199"/>
    </reaction>
</comment>
<dbReference type="PANTHER" id="PTHR11157:SF17">
    <property type="entry name" value="ELONGATION OF VERY LONG CHAIN FATTY ACIDS PROTEIN 6"/>
    <property type="match status" value="1"/>
</dbReference>
<comment type="subcellular location">
    <subcellularLocation>
        <location evidence="1">Membrane</location>
        <topology evidence="1">Multi-pass membrane protein</topology>
    </subcellularLocation>
</comment>
<feature type="transmembrane region" description="Helical" evidence="10">
    <location>
        <begin position="192"/>
        <end position="210"/>
    </location>
</feature>
<keyword evidence="6 10" id="KW-1133">Transmembrane helix</keyword>
<evidence type="ECO:0000256" key="2">
    <source>
        <dbReference type="ARBA" id="ARBA00022516"/>
    </source>
</evidence>
<dbReference type="Pfam" id="PF01151">
    <property type="entry name" value="ELO"/>
    <property type="match status" value="1"/>
</dbReference>
<evidence type="ECO:0000256" key="10">
    <source>
        <dbReference type="RuleBase" id="RU361115"/>
    </source>
</evidence>
<dbReference type="InterPro" id="IPR030457">
    <property type="entry name" value="ELO_CS"/>
</dbReference>
<keyword evidence="7 10" id="KW-0443">Lipid metabolism</keyword>
<keyword evidence="9 10" id="KW-0275">Fatty acid biosynthesis</keyword>
<protein>
    <recommendedName>
        <fullName evidence="10">Elongation of very long chain fatty acids protein</fullName>
        <ecNumber evidence="10">2.3.1.199</ecNumber>
    </recommendedName>
    <alternativeName>
        <fullName evidence="10">Very-long-chain 3-oxoacyl-CoA synthase</fullName>
    </alternativeName>
</protein>
<keyword evidence="8 10" id="KW-0472">Membrane</keyword>
<evidence type="ECO:0000313" key="11">
    <source>
        <dbReference type="Proteomes" id="UP000694865"/>
    </source>
</evidence>
<sequence length="301" mass="34934">MANDGILSESAADIEALRRLSTMGNSEHVKKNISDVRLDFEKNFDDTAWQVWLENYWWLSIVASVMYIFTIFSIQRFMKHRHRLELRGLLIVWNVALAAFSIFGACRSLKAMYITLTSRGLHESICTPGDIYSNNEITGVWAMYFEISKVVEFGDTLFIVLRKGNLIFLHWYHHVTVLIYVCYSATDRTSTGYWFMLLNFMVHSVMYSYYAFRAARIRLPKIIPMSITAMQLLQMIGGCAVQHHVNYSLNHGYDCQVTSRNNFLGSLMYGSYLLLFAQFFYKAYLTTAPKPLSTKRQLKEE</sequence>
<organism evidence="11 12">
    <name type="scientific">Saccoglossus kowalevskii</name>
    <name type="common">Acorn worm</name>
    <dbReference type="NCBI Taxonomy" id="10224"/>
    <lineage>
        <taxon>Eukaryota</taxon>
        <taxon>Metazoa</taxon>
        <taxon>Hemichordata</taxon>
        <taxon>Enteropneusta</taxon>
        <taxon>Harrimaniidae</taxon>
        <taxon>Saccoglossus</taxon>
    </lineage>
</organism>
<accession>A0ABM0GZB4</accession>
<dbReference type="GeneID" id="100375448"/>
<evidence type="ECO:0000256" key="5">
    <source>
        <dbReference type="ARBA" id="ARBA00022832"/>
    </source>
</evidence>
<feature type="transmembrane region" description="Helical" evidence="10">
    <location>
        <begin position="86"/>
        <end position="105"/>
    </location>
</feature>
<feature type="transmembrane region" description="Helical" evidence="10">
    <location>
        <begin position="168"/>
        <end position="186"/>
    </location>
</feature>
<comment type="similarity">
    <text evidence="10">Belongs to the ELO family.</text>
</comment>
<keyword evidence="5 10" id="KW-0276">Fatty acid metabolism</keyword>
<evidence type="ECO:0000256" key="9">
    <source>
        <dbReference type="ARBA" id="ARBA00023160"/>
    </source>
</evidence>
<name>A0ABM0GZB4_SACKO</name>
<evidence type="ECO:0000256" key="1">
    <source>
        <dbReference type="ARBA" id="ARBA00004141"/>
    </source>
</evidence>
<evidence type="ECO:0000256" key="8">
    <source>
        <dbReference type="ARBA" id="ARBA00023136"/>
    </source>
</evidence>
<evidence type="ECO:0000256" key="6">
    <source>
        <dbReference type="ARBA" id="ARBA00022989"/>
    </source>
</evidence>
<keyword evidence="4 10" id="KW-0812">Transmembrane</keyword>
<proteinExistence type="inferred from homology"/>
<evidence type="ECO:0000256" key="3">
    <source>
        <dbReference type="ARBA" id="ARBA00022679"/>
    </source>
</evidence>
<feature type="transmembrane region" description="Helical" evidence="10">
    <location>
        <begin position="263"/>
        <end position="281"/>
    </location>
</feature>
<feature type="transmembrane region" description="Helical" evidence="10">
    <location>
        <begin position="222"/>
        <end position="243"/>
    </location>
</feature>
<dbReference type="EC" id="2.3.1.199" evidence="10"/>
<dbReference type="Proteomes" id="UP000694865">
    <property type="component" value="Unplaced"/>
</dbReference>
<dbReference type="InterPro" id="IPR002076">
    <property type="entry name" value="ELO_fam"/>
</dbReference>
<evidence type="ECO:0000256" key="4">
    <source>
        <dbReference type="ARBA" id="ARBA00022692"/>
    </source>
</evidence>
<keyword evidence="2 10" id="KW-0444">Lipid biosynthesis</keyword>
<evidence type="ECO:0000313" key="12">
    <source>
        <dbReference type="RefSeq" id="XP_002740723.1"/>
    </source>
</evidence>
<dbReference type="PROSITE" id="PS01188">
    <property type="entry name" value="ELO"/>
    <property type="match status" value="1"/>
</dbReference>
<evidence type="ECO:0000256" key="7">
    <source>
        <dbReference type="ARBA" id="ARBA00023098"/>
    </source>
</evidence>
<feature type="transmembrane region" description="Helical" evidence="10">
    <location>
        <begin position="56"/>
        <end position="74"/>
    </location>
</feature>
<keyword evidence="11" id="KW-1185">Reference proteome</keyword>
<dbReference type="PANTHER" id="PTHR11157">
    <property type="entry name" value="FATTY ACID ACYL TRANSFERASE-RELATED"/>
    <property type="match status" value="1"/>
</dbReference>
<dbReference type="RefSeq" id="XP_002740723.1">
    <property type="nucleotide sequence ID" value="XM_002740677.2"/>
</dbReference>